<dbReference type="Proteomes" id="UP000004358">
    <property type="component" value="Unassembled WGS sequence"/>
</dbReference>
<dbReference type="InterPro" id="IPR035093">
    <property type="entry name" value="RelE/ParE_toxin_dom_sf"/>
</dbReference>
<evidence type="ECO:0000256" key="1">
    <source>
        <dbReference type="SAM" id="Phobius"/>
    </source>
</evidence>
<accession>A4A1U8</accession>
<organism evidence="2 3">
    <name type="scientific">Blastopirellula marina DSM 3645</name>
    <dbReference type="NCBI Taxonomy" id="314230"/>
    <lineage>
        <taxon>Bacteria</taxon>
        <taxon>Pseudomonadati</taxon>
        <taxon>Planctomycetota</taxon>
        <taxon>Planctomycetia</taxon>
        <taxon>Pirellulales</taxon>
        <taxon>Pirellulaceae</taxon>
        <taxon>Blastopirellula</taxon>
    </lineage>
</organism>
<proteinExistence type="predicted"/>
<sequence length="65" mass="7182">MLLDTIQNKVDLYAASPLLGEGRNDLGPDLRIFSVHFLMVVSAIIPSGVVIERVIPGTRDFPRTF</sequence>
<dbReference type="Gene3D" id="3.30.2310.20">
    <property type="entry name" value="RelE-like"/>
    <property type="match status" value="1"/>
</dbReference>
<protein>
    <submittedName>
        <fullName evidence="2">Uncharacterized protein</fullName>
    </submittedName>
</protein>
<gene>
    <name evidence="2" type="ORF">DSM3645_13350</name>
</gene>
<evidence type="ECO:0000313" key="3">
    <source>
        <dbReference type="Proteomes" id="UP000004358"/>
    </source>
</evidence>
<comment type="caution">
    <text evidence="2">The sequence shown here is derived from an EMBL/GenBank/DDBJ whole genome shotgun (WGS) entry which is preliminary data.</text>
</comment>
<keyword evidence="1" id="KW-0812">Transmembrane</keyword>
<dbReference type="HOGENOM" id="CLU_2841081_0_0_0"/>
<evidence type="ECO:0000313" key="2">
    <source>
        <dbReference type="EMBL" id="EAQ77238.1"/>
    </source>
</evidence>
<keyword evidence="1" id="KW-1133">Transmembrane helix</keyword>
<name>A4A1U8_9BACT</name>
<dbReference type="AlphaFoldDB" id="A4A1U8"/>
<dbReference type="STRING" id="314230.DSM3645_13350"/>
<keyword evidence="1" id="KW-0472">Membrane</keyword>
<dbReference type="EMBL" id="AANZ01000038">
    <property type="protein sequence ID" value="EAQ77238.1"/>
    <property type="molecule type" value="Genomic_DNA"/>
</dbReference>
<feature type="transmembrane region" description="Helical" evidence="1">
    <location>
        <begin position="32"/>
        <end position="55"/>
    </location>
</feature>
<reference evidence="2 3" key="1">
    <citation type="submission" date="2006-02" db="EMBL/GenBank/DDBJ databases">
        <authorList>
            <person name="Amann R."/>
            <person name="Ferriera S."/>
            <person name="Johnson J."/>
            <person name="Kravitz S."/>
            <person name="Halpern A."/>
            <person name="Remington K."/>
            <person name="Beeson K."/>
            <person name="Tran B."/>
            <person name="Rogers Y.-H."/>
            <person name="Friedman R."/>
            <person name="Venter J.C."/>
        </authorList>
    </citation>
    <scope>NUCLEOTIDE SEQUENCE [LARGE SCALE GENOMIC DNA]</scope>
    <source>
        <strain evidence="2 3">DSM 3645</strain>
    </source>
</reference>